<dbReference type="InterPro" id="IPR038666">
    <property type="entry name" value="SSP1_head-tail_sf"/>
</dbReference>
<keyword evidence="2" id="KW-1185">Reference proteome</keyword>
<evidence type="ECO:0000313" key="1">
    <source>
        <dbReference type="EMBL" id="SMH42829.1"/>
    </source>
</evidence>
<dbReference type="OrthoDB" id="7570189at2"/>
<dbReference type="Pfam" id="PF05521">
    <property type="entry name" value="Phage_HCP"/>
    <property type="match status" value="1"/>
</dbReference>
<protein>
    <submittedName>
        <fullName evidence="1">Phage head-tail adaptor, putative, SPP1 family</fullName>
    </submittedName>
</protein>
<dbReference type="AlphaFoldDB" id="A0A1X7NX47"/>
<accession>A0A1X7NX47</accession>
<dbReference type="Gene3D" id="2.40.10.270">
    <property type="entry name" value="Bacteriophage SPP1 head-tail adaptor protein"/>
    <property type="match status" value="1"/>
</dbReference>
<sequence>MRVDPGELRTELVLEEASRTPDGAGGFTESWTGIATVFARLQPIVVRDRFGADQTIEEVTHRVTIRHRPDVASGMRFVMGDRTLSILTVHDPDETGRYLVCRTREQGR</sequence>
<dbReference type="RefSeq" id="WP_085464700.1">
    <property type="nucleotide sequence ID" value="NZ_FXBL01000004.1"/>
</dbReference>
<dbReference type="InterPro" id="IPR008767">
    <property type="entry name" value="Phage_SPP1_head-tail_adaptor"/>
</dbReference>
<name>A0A1X7NX47_9HYPH</name>
<gene>
    <name evidence="1" type="ORF">SAMN02982922_2796</name>
</gene>
<reference evidence="1 2" key="1">
    <citation type="submission" date="2017-04" db="EMBL/GenBank/DDBJ databases">
        <authorList>
            <person name="Afonso C.L."/>
            <person name="Miller P.J."/>
            <person name="Scott M.A."/>
            <person name="Spackman E."/>
            <person name="Goraichik I."/>
            <person name="Dimitrov K.M."/>
            <person name="Suarez D.L."/>
            <person name="Swayne D.E."/>
        </authorList>
    </citation>
    <scope>NUCLEOTIDE SEQUENCE [LARGE SCALE GENOMIC DNA]</scope>
    <source>
        <strain evidence="1 2">B5P</strain>
    </source>
</reference>
<organism evidence="1 2">
    <name type="scientific">Mesorhizobium australicum</name>
    <dbReference type="NCBI Taxonomy" id="536018"/>
    <lineage>
        <taxon>Bacteria</taxon>
        <taxon>Pseudomonadati</taxon>
        <taxon>Pseudomonadota</taxon>
        <taxon>Alphaproteobacteria</taxon>
        <taxon>Hyphomicrobiales</taxon>
        <taxon>Phyllobacteriaceae</taxon>
        <taxon>Mesorhizobium</taxon>
    </lineage>
</organism>
<dbReference type="Proteomes" id="UP000193083">
    <property type="component" value="Unassembled WGS sequence"/>
</dbReference>
<evidence type="ECO:0000313" key="2">
    <source>
        <dbReference type="Proteomes" id="UP000193083"/>
    </source>
</evidence>
<dbReference type="NCBIfam" id="TIGR01563">
    <property type="entry name" value="gp16_SPP1"/>
    <property type="match status" value="1"/>
</dbReference>
<dbReference type="EMBL" id="FXBL01000004">
    <property type="protein sequence ID" value="SMH42829.1"/>
    <property type="molecule type" value="Genomic_DNA"/>
</dbReference>
<proteinExistence type="predicted"/>